<accession>A0ABW6REL5</accession>
<evidence type="ECO:0000313" key="1">
    <source>
        <dbReference type="EMBL" id="MFF3339426.1"/>
    </source>
</evidence>
<protein>
    <submittedName>
        <fullName evidence="1">Uncharacterized protein</fullName>
    </submittedName>
</protein>
<name>A0ABW6REL5_9ACTN</name>
<reference evidence="1 2" key="1">
    <citation type="submission" date="2024-10" db="EMBL/GenBank/DDBJ databases">
        <title>The Natural Products Discovery Center: Release of the First 8490 Sequenced Strains for Exploring Actinobacteria Biosynthetic Diversity.</title>
        <authorList>
            <person name="Kalkreuter E."/>
            <person name="Kautsar S.A."/>
            <person name="Yang D."/>
            <person name="Bader C.D."/>
            <person name="Teijaro C.N."/>
            <person name="Fluegel L."/>
            <person name="Davis C.M."/>
            <person name="Simpson J.R."/>
            <person name="Lauterbach L."/>
            <person name="Steele A.D."/>
            <person name="Gui C."/>
            <person name="Meng S."/>
            <person name="Li G."/>
            <person name="Viehrig K."/>
            <person name="Ye F."/>
            <person name="Su P."/>
            <person name="Kiefer A.F."/>
            <person name="Nichols A."/>
            <person name="Cepeda A.J."/>
            <person name="Yan W."/>
            <person name="Fan B."/>
            <person name="Jiang Y."/>
            <person name="Adhikari A."/>
            <person name="Zheng C.-J."/>
            <person name="Schuster L."/>
            <person name="Cowan T.M."/>
            <person name="Smanski M.J."/>
            <person name="Chevrette M.G."/>
            <person name="De Carvalho L.P.S."/>
            <person name="Shen B."/>
        </authorList>
    </citation>
    <scope>NUCLEOTIDE SEQUENCE [LARGE SCALE GENOMIC DNA]</scope>
    <source>
        <strain evidence="1 2">NPDC003029</strain>
    </source>
</reference>
<gene>
    <name evidence="1" type="ORF">ACFYWW_11945</name>
</gene>
<dbReference type="RefSeq" id="WP_355712115.1">
    <property type="nucleotide sequence ID" value="NZ_JBEXNP010000001.1"/>
</dbReference>
<dbReference type="Proteomes" id="UP001601976">
    <property type="component" value="Unassembled WGS sequence"/>
</dbReference>
<organism evidence="1 2">
    <name type="scientific">Streptomyces flavidovirens</name>
    <dbReference type="NCBI Taxonomy" id="67298"/>
    <lineage>
        <taxon>Bacteria</taxon>
        <taxon>Bacillati</taxon>
        <taxon>Actinomycetota</taxon>
        <taxon>Actinomycetes</taxon>
        <taxon>Kitasatosporales</taxon>
        <taxon>Streptomycetaceae</taxon>
        <taxon>Streptomyces</taxon>
    </lineage>
</organism>
<dbReference type="EMBL" id="JBIAPK010000003">
    <property type="protein sequence ID" value="MFF3339426.1"/>
    <property type="molecule type" value="Genomic_DNA"/>
</dbReference>
<evidence type="ECO:0000313" key="2">
    <source>
        <dbReference type="Proteomes" id="UP001601976"/>
    </source>
</evidence>
<sequence>MAGEAGAGAVYGASAVVGECSGVFRPGGVAGEAGAGVVHGASAVVDLWGMLTGGSVTVG</sequence>
<proteinExistence type="predicted"/>
<keyword evidence="2" id="KW-1185">Reference proteome</keyword>
<comment type="caution">
    <text evidence="1">The sequence shown here is derived from an EMBL/GenBank/DDBJ whole genome shotgun (WGS) entry which is preliminary data.</text>
</comment>